<dbReference type="EMBL" id="JBHSYM010000026">
    <property type="protein sequence ID" value="MFC7012854.1"/>
    <property type="molecule type" value="Genomic_DNA"/>
</dbReference>
<reference evidence="4" key="1">
    <citation type="journal article" date="2019" name="Int. J. Syst. Evol. Microbiol.">
        <title>The Global Catalogue of Microorganisms (GCM) 10K type strain sequencing project: providing services to taxonomists for standard genome sequencing and annotation.</title>
        <authorList>
            <consortium name="The Broad Institute Genomics Platform"/>
            <consortium name="The Broad Institute Genome Sequencing Center for Infectious Disease"/>
            <person name="Wu L."/>
            <person name="Ma J."/>
        </authorList>
    </citation>
    <scope>NUCLEOTIDE SEQUENCE [LARGE SCALE GENOMIC DNA]</scope>
    <source>
        <strain evidence="4">JCM 4855</strain>
    </source>
</reference>
<protein>
    <recommendedName>
        <fullName evidence="2">DUF7848 domain-containing protein</fullName>
    </recommendedName>
</protein>
<organism evidence="3 4">
    <name type="scientific">Streptomyces viridiviolaceus</name>
    <dbReference type="NCBI Taxonomy" id="68282"/>
    <lineage>
        <taxon>Bacteria</taxon>
        <taxon>Bacillati</taxon>
        <taxon>Actinomycetota</taxon>
        <taxon>Actinomycetes</taxon>
        <taxon>Kitasatosporales</taxon>
        <taxon>Streptomycetaceae</taxon>
        <taxon>Streptomyces</taxon>
    </lineage>
</organism>
<accession>A0ABW2DYB3</accession>
<sequence>MEPGSLVYDPRTRKVGEYQGRSGPYVMLRPVGGGREWQADPALVRAATTEERLSAGVRAVNDRSLTGLLTARPLVEVGPPPEPVTGCATCTGLAERRDRARATGDGSAETDADVLLARHQRLQHGGAGRRTFRYVPFAIVQDPSALPEYEARCVSGDDADCGAGSGPCGDPAEAEEWQRRHTQETRHTRYRRSFADYAVLECRS</sequence>
<dbReference type="InterPro" id="IPR057170">
    <property type="entry name" value="DUF7848"/>
</dbReference>
<keyword evidence="4" id="KW-1185">Reference proteome</keyword>
<name>A0ABW2DYB3_9ACTN</name>
<evidence type="ECO:0000313" key="3">
    <source>
        <dbReference type="EMBL" id="MFC7012854.1"/>
    </source>
</evidence>
<evidence type="ECO:0000256" key="1">
    <source>
        <dbReference type="SAM" id="MobiDB-lite"/>
    </source>
</evidence>
<feature type="region of interest" description="Disordered" evidence="1">
    <location>
        <begin position="163"/>
        <end position="183"/>
    </location>
</feature>
<evidence type="ECO:0000313" key="4">
    <source>
        <dbReference type="Proteomes" id="UP001596409"/>
    </source>
</evidence>
<feature type="domain" description="DUF7848" evidence="2">
    <location>
        <begin position="128"/>
        <end position="196"/>
    </location>
</feature>
<dbReference type="Proteomes" id="UP001596409">
    <property type="component" value="Unassembled WGS sequence"/>
</dbReference>
<dbReference type="Pfam" id="PF25232">
    <property type="entry name" value="DUF7848"/>
    <property type="match status" value="1"/>
</dbReference>
<comment type="caution">
    <text evidence="3">The sequence shown here is derived from an EMBL/GenBank/DDBJ whole genome shotgun (WGS) entry which is preliminary data.</text>
</comment>
<dbReference type="RefSeq" id="WP_189876263.1">
    <property type="nucleotide sequence ID" value="NZ_BMWA01000019.1"/>
</dbReference>
<gene>
    <name evidence="3" type="ORF">ACFQMH_14235</name>
</gene>
<evidence type="ECO:0000259" key="2">
    <source>
        <dbReference type="Pfam" id="PF25232"/>
    </source>
</evidence>
<proteinExistence type="predicted"/>